<keyword evidence="3" id="KW-0479">Metal-binding</keyword>
<dbReference type="Proteomes" id="UP000005203">
    <property type="component" value="Linkage group LG7"/>
</dbReference>
<evidence type="ECO:0000256" key="2">
    <source>
        <dbReference type="ARBA" id="ARBA00023027"/>
    </source>
</evidence>
<evidence type="ECO:0000313" key="7">
    <source>
        <dbReference type="RefSeq" id="XP_623654.3"/>
    </source>
</evidence>
<feature type="active site" description="Proton acceptor" evidence="3">
    <location>
        <position position="158"/>
    </location>
</feature>
<evidence type="ECO:0000259" key="4">
    <source>
        <dbReference type="PROSITE" id="PS50305"/>
    </source>
</evidence>
<dbReference type="OrthoDB" id="424302at2759"/>
<keyword evidence="2" id="KW-0520">NAD</keyword>
<dbReference type="PANTHER" id="PTHR11085:SF10">
    <property type="entry name" value="NAD-DEPENDENT PROTEIN DEACYLASE SIRTUIN-5, MITOCHONDRIAL-RELATED"/>
    <property type="match status" value="1"/>
</dbReference>
<dbReference type="PROSITE" id="PS50305">
    <property type="entry name" value="SIRTUIN"/>
    <property type="match status" value="1"/>
</dbReference>
<reference evidence="5" key="1">
    <citation type="submission" date="2021-01" db="UniProtKB">
        <authorList>
            <consortium name="EnsemblMetazoa"/>
        </authorList>
    </citation>
    <scope>IDENTIFICATION</scope>
    <source>
        <strain evidence="5">DH4</strain>
    </source>
</reference>
<dbReference type="KEGG" id="ame:551260"/>
<dbReference type="SMR" id="A0A7M7RAH6"/>
<dbReference type="Pfam" id="PF02146">
    <property type="entry name" value="SIR2"/>
    <property type="match status" value="1"/>
</dbReference>
<sequence length="313" mass="35919">MNIICMRSYKSANIIETLLCRRYLSDFLFVPKCEPTKDSYLLKLKDFIDNHDNICVLTGAGISTESGIPDYRSEGVGLYARSNHKPVLYKDFCNSDAIRRRYWARNYIGWPRFSSIKPNNTHKILTKLENANKIRYIITQNVDNLHTKAGSKKVIELHGTAFRVMCLNCNERICRYYLQDIFDRINPNMTVTSQMIRPDGDVELTQEQVEEFKVPICEKCDGILKPDIIFFGDNVPRKIVENIKYNIEHSDSLLIIGTTLTTFSSYRIALQANNIGKPIAILNIGKTRVDNLAKIKVEGRCSNVLSKIYSMLN</sequence>
<evidence type="ECO:0000256" key="1">
    <source>
        <dbReference type="ARBA" id="ARBA00022679"/>
    </source>
</evidence>
<keyword evidence="1" id="KW-0808">Transferase</keyword>
<keyword evidence="3" id="KW-0862">Zinc</keyword>
<dbReference type="Gene3D" id="3.40.50.1220">
    <property type="entry name" value="TPP-binding domain"/>
    <property type="match status" value="1"/>
</dbReference>
<dbReference type="GeneID" id="551260"/>
<feature type="binding site" evidence="3">
    <location>
        <position position="220"/>
    </location>
    <ligand>
        <name>Zn(2+)</name>
        <dbReference type="ChEBI" id="CHEBI:29105"/>
    </ligand>
</feature>
<dbReference type="NCBIfam" id="NF003738">
    <property type="entry name" value="PRK05333.1"/>
    <property type="match status" value="1"/>
</dbReference>
<dbReference type="GO" id="GO:0017136">
    <property type="term" value="F:histone deacetylase activity, NAD-dependent"/>
    <property type="evidence" value="ECO:0007669"/>
    <property type="project" value="TreeGrafter"/>
</dbReference>
<dbReference type="InterPro" id="IPR003000">
    <property type="entry name" value="Sirtuin"/>
</dbReference>
<dbReference type="SUPFAM" id="SSF52467">
    <property type="entry name" value="DHS-like NAD/FAD-binding domain"/>
    <property type="match status" value="1"/>
</dbReference>
<dbReference type="InterPro" id="IPR050134">
    <property type="entry name" value="NAD-dep_sirtuin_deacylases"/>
</dbReference>
<keyword evidence="6" id="KW-1185">Reference proteome</keyword>
<name>A0A7M7RAH6_APIME</name>
<dbReference type="PANTHER" id="PTHR11085">
    <property type="entry name" value="NAD-DEPENDENT PROTEIN DEACYLASE SIRTUIN-5, MITOCHONDRIAL-RELATED"/>
    <property type="match status" value="1"/>
</dbReference>
<protein>
    <submittedName>
        <fullName evidence="7">NAD-dependent protein deacylase Sirt4</fullName>
    </submittedName>
</protein>
<dbReference type="EnsemblMetazoa" id="XM_623651">
    <property type="protein sequence ID" value="XP_623654"/>
    <property type="gene ID" value="LOC551260"/>
</dbReference>
<feature type="binding site" evidence="3">
    <location>
        <position position="169"/>
    </location>
    <ligand>
        <name>Zn(2+)</name>
        <dbReference type="ChEBI" id="CHEBI:29105"/>
    </ligand>
</feature>
<evidence type="ECO:0000313" key="6">
    <source>
        <dbReference type="Proteomes" id="UP000005203"/>
    </source>
</evidence>
<evidence type="ECO:0000313" key="5">
    <source>
        <dbReference type="EnsemblMetazoa" id="XP_623654"/>
    </source>
</evidence>
<reference evidence="7" key="2">
    <citation type="submission" date="2025-04" db="UniProtKB">
        <authorList>
            <consortium name="RefSeq"/>
        </authorList>
    </citation>
    <scope>IDENTIFICATION</scope>
    <source>
        <strain evidence="7">DH4</strain>
        <tissue evidence="7">Whole body</tissue>
    </source>
</reference>
<proteinExistence type="predicted"/>
<feature type="binding site" evidence="3">
    <location>
        <position position="166"/>
    </location>
    <ligand>
        <name>Zn(2+)</name>
        <dbReference type="ChEBI" id="CHEBI:29105"/>
    </ligand>
</feature>
<organism evidence="5">
    <name type="scientific">Apis mellifera</name>
    <name type="common">Honeybee</name>
    <dbReference type="NCBI Taxonomy" id="7460"/>
    <lineage>
        <taxon>Eukaryota</taxon>
        <taxon>Metazoa</taxon>
        <taxon>Ecdysozoa</taxon>
        <taxon>Arthropoda</taxon>
        <taxon>Hexapoda</taxon>
        <taxon>Insecta</taxon>
        <taxon>Pterygota</taxon>
        <taxon>Neoptera</taxon>
        <taxon>Endopterygota</taxon>
        <taxon>Hymenoptera</taxon>
        <taxon>Apocrita</taxon>
        <taxon>Aculeata</taxon>
        <taxon>Apoidea</taxon>
        <taxon>Anthophila</taxon>
        <taxon>Apidae</taxon>
        <taxon>Apis</taxon>
    </lineage>
</organism>
<dbReference type="RefSeq" id="XP_623654.3">
    <property type="nucleotide sequence ID" value="XM_623651.6"/>
</dbReference>
<dbReference type="InterPro" id="IPR029035">
    <property type="entry name" value="DHS-like_NAD/FAD-binding_dom"/>
</dbReference>
<feature type="binding site" evidence="3">
    <location>
        <position position="217"/>
    </location>
    <ligand>
        <name>Zn(2+)</name>
        <dbReference type="ChEBI" id="CHEBI:29105"/>
    </ligand>
</feature>
<dbReference type="AlphaFoldDB" id="A0A7M7RAH6"/>
<dbReference type="Gene3D" id="3.30.1600.10">
    <property type="entry name" value="SIR2/SIRT2 'Small Domain"/>
    <property type="match status" value="1"/>
</dbReference>
<accession>A0A7M7RAH6</accession>
<evidence type="ECO:0000256" key="3">
    <source>
        <dbReference type="PROSITE-ProRule" id="PRU00236"/>
    </source>
</evidence>
<dbReference type="InterPro" id="IPR026591">
    <property type="entry name" value="Sirtuin_cat_small_dom_sf"/>
</dbReference>
<accession>A0A8B9B670</accession>
<feature type="domain" description="Deacetylase sirtuin-type" evidence="4">
    <location>
        <begin position="34"/>
        <end position="313"/>
    </location>
</feature>
<gene>
    <name evidence="7" type="primary">LOC551260</name>
</gene>
<dbReference type="GO" id="GO:0046872">
    <property type="term" value="F:metal ion binding"/>
    <property type="evidence" value="ECO:0007669"/>
    <property type="project" value="UniProtKB-KW"/>
</dbReference>
<dbReference type="GO" id="GO:0005759">
    <property type="term" value="C:mitochondrial matrix"/>
    <property type="evidence" value="ECO:0007669"/>
    <property type="project" value="TreeGrafter"/>
</dbReference>
<dbReference type="GO" id="GO:0070403">
    <property type="term" value="F:NAD+ binding"/>
    <property type="evidence" value="ECO:0007669"/>
    <property type="project" value="InterPro"/>
</dbReference>
<dbReference type="InterPro" id="IPR026590">
    <property type="entry name" value="Ssirtuin_cat_dom"/>
</dbReference>